<name>A0ABR7P2U0_9BACT</name>
<evidence type="ECO:0000313" key="3">
    <source>
        <dbReference type="Proteomes" id="UP000629596"/>
    </source>
</evidence>
<evidence type="ECO:0000313" key="2">
    <source>
        <dbReference type="EMBL" id="MBC8602688.1"/>
    </source>
</evidence>
<evidence type="ECO:0000256" key="1">
    <source>
        <dbReference type="SAM" id="SignalP"/>
    </source>
</evidence>
<gene>
    <name evidence="2" type="ORF">H8784_13295</name>
</gene>
<feature type="signal peptide" evidence="1">
    <location>
        <begin position="1"/>
        <end position="22"/>
    </location>
</feature>
<evidence type="ECO:0008006" key="4">
    <source>
        <dbReference type="Google" id="ProtNLM"/>
    </source>
</evidence>
<comment type="caution">
    <text evidence="2">The sequence shown here is derived from an EMBL/GenBank/DDBJ whole genome shotgun (WGS) entry which is preliminary data.</text>
</comment>
<sequence>MKNKIIWIICFFSWFVMGQSHAQRITNVRFEPFGRAVQVHYTLGRLPFDSFAALNLYVSTNGGESFAGPLVQVQGDIGKVETNGEKTVIWQAMDEMGQLEGQIVFELRGEVVKEKQKMENLLMYNVSGSSCFGLMYGRVARWGGYVRGKTNFSFDDAPYTCDNSGVFNYKGETDYYVVDKTAKRSRLGITGGVLYRPVGFLYLYAGAGYGYRRLIWHAETFDYSNEQRTGDLWAVNTQNSAEGVEAELGGIFRYKKLAVSLGMNTVAFSFFEVNGAVGFFF</sequence>
<dbReference type="Proteomes" id="UP000629596">
    <property type="component" value="Unassembled WGS sequence"/>
</dbReference>
<keyword evidence="1" id="KW-0732">Signal</keyword>
<feature type="chain" id="PRO_5047366217" description="DUF3575 domain-containing protein" evidence="1">
    <location>
        <begin position="23"/>
        <end position="281"/>
    </location>
</feature>
<protein>
    <recommendedName>
        <fullName evidence="4">DUF3575 domain-containing protein</fullName>
    </recommendedName>
</protein>
<accession>A0ABR7P2U0</accession>
<organism evidence="2 3">
    <name type="scientific">Parabacteroides acidifaciens</name>
    <dbReference type="NCBI Taxonomy" id="2290935"/>
    <lineage>
        <taxon>Bacteria</taxon>
        <taxon>Pseudomonadati</taxon>
        <taxon>Bacteroidota</taxon>
        <taxon>Bacteroidia</taxon>
        <taxon>Bacteroidales</taxon>
        <taxon>Tannerellaceae</taxon>
        <taxon>Parabacteroides</taxon>
    </lineage>
</organism>
<dbReference type="EMBL" id="JACRTI010000034">
    <property type="protein sequence ID" value="MBC8602688.1"/>
    <property type="molecule type" value="Genomic_DNA"/>
</dbReference>
<dbReference type="RefSeq" id="WP_147292118.1">
    <property type="nucleotide sequence ID" value="NZ_JACRTI010000034.1"/>
</dbReference>
<proteinExistence type="predicted"/>
<reference evidence="2 3" key="1">
    <citation type="submission" date="2020-08" db="EMBL/GenBank/DDBJ databases">
        <title>Genome public.</title>
        <authorList>
            <person name="Liu C."/>
            <person name="Sun Q."/>
        </authorList>
    </citation>
    <scope>NUCLEOTIDE SEQUENCE [LARGE SCALE GENOMIC DNA]</scope>
    <source>
        <strain evidence="2 3">426_9</strain>
    </source>
</reference>
<keyword evidence="3" id="KW-1185">Reference proteome</keyword>